<dbReference type="InterPro" id="IPR027268">
    <property type="entry name" value="Peptidase_M4/M1_CTD_sf"/>
</dbReference>
<dbReference type="HOGENOM" id="CLU_012703_4_2_1"/>
<dbReference type="Proteomes" id="UP000007241">
    <property type="component" value="Unassembled WGS sequence"/>
</dbReference>
<comment type="subcellular location">
    <subcellularLocation>
        <location evidence="1 13">Secreted</location>
    </subcellularLocation>
</comment>
<dbReference type="Pfam" id="PF07504">
    <property type="entry name" value="FTP"/>
    <property type="match status" value="1"/>
</dbReference>
<keyword evidence="6 13" id="KW-0732">Signal</keyword>
<evidence type="ECO:0000256" key="8">
    <source>
        <dbReference type="ARBA" id="ARBA00022833"/>
    </source>
</evidence>
<protein>
    <recommendedName>
        <fullName evidence="13">Extracellular metalloproteinase</fullName>
        <ecNumber evidence="13">3.4.24.-</ecNumber>
    </recommendedName>
    <alternativeName>
        <fullName evidence="13">Fungalysin</fullName>
    </alternativeName>
</protein>
<dbReference type="GO" id="GO:0004222">
    <property type="term" value="F:metalloendopeptidase activity"/>
    <property type="evidence" value="ECO:0007669"/>
    <property type="project" value="InterPro"/>
</dbReference>
<evidence type="ECO:0000256" key="6">
    <source>
        <dbReference type="ARBA" id="ARBA00022729"/>
    </source>
</evidence>
<dbReference type="CDD" id="cd09596">
    <property type="entry name" value="M36"/>
    <property type="match status" value="1"/>
</dbReference>
<evidence type="ECO:0000313" key="17">
    <source>
        <dbReference type="Proteomes" id="UP000007241"/>
    </source>
</evidence>
<feature type="chain" id="PRO_5009366725" description="Extracellular metalloproteinase" evidence="13">
    <location>
        <begin position="26"/>
        <end position="693"/>
    </location>
</feature>
<organism evidence="16 17">
    <name type="scientific">Batrachochytrium dendrobatidis (strain JAM81 / FGSC 10211)</name>
    <name type="common">Frog chytrid fungus</name>
    <dbReference type="NCBI Taxonomy" id="684364"/>
    <lineage>
        <taxon>Eukaryota</taxon>
        <taxon>Fungi</taxon>
        <taxon>Fungi incertae sedis</taxon>
        <taxon>Chytridiomycota</taxon>
        <taxon>Chytridiomycota incertae sedis</taxon>
        <taxon>Chytridiomycetes</taxon>
        <taxon>Rhizophydiales</taxon>
        <taxon>Rhizophydiales incertae sedis</taxon>
        <taxon>Batrachochytrium</taxon>
    </lineage>
</organism>
<dbReference type="EC" id="3.4.24.-" evidence="13"/>
<feature type="binding site" evidence="12">
    <location>
        <position position="397"/>
    </location>
    <ligand>
        <name>Zn(2+)</name>
        <dbReference type="ChEBI" id="CHEBI:29105"/>
        <note>catalytic</note>
    </ligand>
</feature>
<keyword evidence="10 13" id="KW-0865">Zymogen</keyword>
<dbReference type="EMBL" id="GL882893">
    <property type="protein sequence ID" value="EGF77256.1"/>
    <property type="molecule type" value="Genomic_DNA"/>
</dbReference>
<dbReference type="PRINTS" id="PR00999">
    <property type="entry name" value="FUNGALYSIN"/>
</dbReference>
<evidence type="ECO:0000256" key="1">
    <source>
        <dbReference type="ARBA" id="ARBA00004613"/>
    </source>
</evidence>
<keyword evidence="9 13" id="KW-0482">Metalloprotease</keyword>
<proteinExistence type="inferred from homology"/>
<evidence type="ECO:0000256" key="7">
    <source>
        <dbReference type="ARBA" id="ARBA00022801"/>
    </source>
</evidence>
<keyword evidence="17" id="KW-1185">Reference proteome</keyword>
<feature type="compositionally biased region" description="Pro residues" evidence="14">
    <location>
        <begin position="597"/>
        <end position="607"/>
    </location>
</feature>
<dbReference type="OMA" id="NDFAICN"/>
<dbReference type="InParanoid" id="F4PCC0"/>
<comment type="cofactor">
    <cofactor evidence="12">
        <name>Zn(2+)</name>
        <dbReference type="ChEBI" id="CHEBI:29105"/>
    </cofactor>
    <text evidence="12">Binds 1 zinc ion per subunit.</text>
</comment>
<dbReference type="AlphaFoldDB" id="F4PCC0"/>
<evidence type="ECO:0000256" key="10">
    <source>
        <dbReference type="ARBA" id="ARBA00023145"/>
    </source>
</evidence>
<dbReference type="Gene3D" id="1.10.390.10">
    <property type="entry name" value="Neutral Protease Domain 2"/>
    <property type="match status" value="1"/>
</dbReference>
<evidence type="ECO:0000256" key="5">
    <source>
        <dbReference type="ARBA" id="ARBA00022723"/>
    </source>
</evidence>
<keyword evidence="5 12" id="KW-0479">Metal-binding</keyword>
<dbReference type="Gene3D" id="3.10.170.10">
    <property type="match status" value="1"/>
</dbReference>
<evidence type="ECO:0000256" key="13">
    <source>
        <dbReference type="RuleBase" id="RU364017"/>
    </source>
</evidence>
<dbReference type="OrthoDB" id="3227768at2759"/>
<dbReference type="PANTHER" id="PTHR33478">
    <property type="entry name" value="EXTRACELLULAR METALLOPROTEINASE MEP"/>
    <property type="match status" value="1"/>
</dbReference>
<evidence type="ECO:0000256" key="14">
    <source>
        <dbReference type="SAM" id="MobiDB-lite"/>
    </source>
</evidence>
<accession>F4PCC0</accession>
<keyword evidence="7 13" id="KW-0378">Hydrolase</keyword>
<feature type="binding site" evidence="12">
    <location>
        <position position="423"/>
    </location>
    <ligand>
        <name>Zn(2+)</name>
        <dbReference type="ChEBI" id="CHEBI:29105"/>
        <note>catalytic</note>
    </ligand>
</feature>
<evidence type="ECO:0000259" key="15">
    <source>
        <dbReference type="Pfam" id="PF07504"/>
    </source>
</evidence>
<evidence type="ECO:0000256" key="2">
    <source>
        <dbReference type="ARBA" id="ARBA00006006"/>
    </source>
</evidence>
<gene>
    <name evidence="16" type="ORF">BATDEDRAFT_36120</name>
</gene>
<dbReference type="Pfam" id="PF02128">
    <property type="entry name" value="Peptidase_M36"/>
    <property type="match status" value="1"/>
</dbReference>
<feature type="domain" description="FTP" evidence="15">
    <location>
        <begin position="79"/>
        <end position="128"/>
    </location>
</feature>
<feature type="binding site" evidence="12">
    <location>
        <position position="393"/>
    </location>
    <ligand>
        <name>Zn(2+)</name>
        <dbReference type="ChEBI" id="CHEBI:29105"/>
        <note>catalytic</note>
    </ligand>
</feature>
<evidence type="ECO:0000256" key="9">
    <source>
        <dbReference type="ARBA" id="ARBA00023049"/>
    </source>
</evidence>
<dbReference type="InterPro" id="IPR001842">
    <property type="entry name" value="Peptidase_M36"/>
</dbReference>
<feature type="compositionally biased region" description="Polar residues" evidence="14">
    <location>
        <begin position="610"/>
        <end position="622"/>
    </location>
</feature>
<sequence>MFSQIVTALVLTLVSSVAIAAPATADKNKAPALPFHFPKSMGEHLPFNAESNSLRSFTSEESTKIGLKYLMTKLNLSSDSFKIYNNFTDHAGITHVYGAHVIKGARIANHQAAVHVYKGQVTSYSASFGTSSHFAKEKLSIAAPKTQVSFEQASATAAAQYGIPVYKKFASTFEYVELSDGKVVYAFKFQLRDNPLTQWLQVWSDAATGKVVQVVDFGSKASYKVIPVPKINADDGFSLVKNPEFKASSPNGWSDGTSTSGNNINAVSFISGRAAGTGNNGVFDSNFNANADPTDAENVQASAVNLFYIGNLMHDITYQYGFTEAAGNFQNDNFGKGGRDGDAVILTVQSQEKFNNANFFTPSDGQNGEMNMFIFTKTNPRRDGGLDNTIPLHEYGHGLSSRLTGGSATSQCLRTLESGGMGEGWSDIVAMIVTAKQANTPTTPIVLGDYVTNRPEGIRSHPYSTDTNVNPLTYADLQTRDEVHDIGEVWATALWEVYWNLVTKSGFSANLHDAKNAAGNIIALQNVIGGMMIQPCNPTFLDARDAIIASDAARYNGANKCEIWRGFSKRGMGPNARNHQNDFSVPAECKDGAVPSSPAPVPAPAPIPSKTTANPNPRKTTNPGPKRTGRPKPKRTGRPKPKRTGRPKPKRTGRPKPKRTRKPKRTNRPRPGRPEPGQCDPNNICCLFIGINC</sequence>
<dbReference type="GO" id="GO:0005615">
    <property type="term" value="C:extracellular space"/>
    <property type="evidence" value="ECO:0007669"/>
    <property type="project" value="InterPro"/>
</dbReference>
<dbReference type="GO" id="GO:0006508">
    <property type="term" value="P:proteolysis"/>
    <property type="evidence" value="ECO:0007669"/>
    <property type="project" value="UniProtKB-KW"/>
</dbReference>
<dbReference type="InterPro" id="IPR011096">
    <property type="entry name" value="FTP_domain"/>
</dbReference>
<dbReference type="GeneID" id="18240979"/>
<keyword evidence="3 13" id="KW-0964">Secreted</keyword>
<keyword evidence="4 13" id="KW-0645">Protease</keyword>
<evidence type="ECO:0000256" key="11">
    <source>
        <dbReference type="PIRSR" id="PIRSR601842-1"/>
    </source>
</evidence>
<evidence type="ECO:0000256" key="12">
    <source>
        <dbReference type="PIRSR" id="PIRSR601842-2"/>
    </source>
</evidence>
<comment type="similarity">
    <text evidence="2 13">Belongs to the peptidase M36 family.</text>
</comment>
<feature type="region of interest" description="Disordered" evidence="14">
    <location>
        <begin position="575"/>
        <end position="682"/>
    </location>
</feature>
<name>F4PCC0_BATDJ</name>
<dbReference type="SUPFAM" id="SSF55486">
    <property type="entry name" value="Metalloproteases ('zincins'), catalytic domain"/>
    <property type="match status" value="1"/>
</dbReference>
<reference evidence="16 17" key="1">
    <citation type="submission" date="2009-12" db="EMBL/GenBank/DDBJ databases">
        <title>The draft genome of Batrachochytrium dendrobatidis.</title>
        <authorList>
            <consortium name="US DOE Joint Genome Institute (JGI-PGF)"/>
            <person name="Kuo A."/>
            <person name="Salamov A."/>
            <person name="Schmutz J."/>
            <person name="Lucas S."/>
            <person name="Pitluck S."/>
            <person name="Rosenblum E."/>
            <person name="Stajich J."/>
            <person name="Eisen M."/>
            <person name="Grigoriev I.V."/>
        </authorList>
    </citation>
    <scope>NUCLEOTIDE SEQUENCE [LARGE SCALE GENOMIC DNA]</scope>
    <source>
        <strain evidence="17">JAM81 / FGSC 10211</strain>
    </source>
</reference>
<dbReference type="InterPro" id="IPR050371">
    <property type="entry name" value="Fungal_virulence_M36"/>
</dbReference>
<evidence type="ECO:0000256" key="4">
    <source>
        <dbReference type="ARBA" id="ARBA00022670"/>
    </source>
</evidence>
<evidence type="ECO:0000313" key="16">
    <source>
        <dbReference type="EMBL" id="EGF77256.1"/>
    </source>
</evidence>
<feature type="active site" evidence="11">
    <location>
        <position position="394"/>
    </location>
</feature>
<evidence type="ECO:0000256" key="3">
    <source>
        <dbReference type="ARBA" id="ARBA00022525"/>
    </source>
</evidence>
<dbReference type="RefSeq" id="XP_006682235.1">
    <property type="nucleotide sequence ID" value="XM_006682172.1"/>
</dbReference>
<keyword evidence="8 12" id="KW-0862">Zinc</keyword>
<feature type="signal peptide" evidence="13">
    <location>
        <begin position="1"/>
        <end position="25"/>
    </location>
</feature>
<dbReference type="GO" id="GO:0008270">
    <property type="term" value="F:zinc ion binding"/>
    <property type="evidence" value="ECO:0007669"/>
    <property type="project" value="InterPro"/>
</dbReference>
<feature type="compositionally biased region" description="Basic residues" evidence="14">
    <location>
        <begin position="627"/>
        <end position="671"/>
    </location>
</feature>
<dbReference type="PANTHER" id="PTHR33478:SF1">
    <property type="entry name" value="EXTRACELLULAR METALLOPROTEINASE MEP"/>
    <property type="match status" value="1"/>
</dbReference>